<sequence length="65" mass="7567">MEGGREGGRGKKEREESRPLKNIDGPFWDGLIEMQLGTPKKKKKKKKKKAEGKKKKKKKKEDTER</sequence>
<dbReference type="EMBL" id="SRLO01000073">
    <property type="protein sequence ID" value="TNN78491.1"/>
    <property type="molecule type" value="Genomic_DNA"/>
</dbReference>
<reference evidence="2 3" key="1">
    <citation type="submission" date="2019-03" db="EMBL/GenBank/DDBJ databases">
        <title>First draft genome of Liparis tanakae, snailfish: a comprehensive survey of snailfish specific genes.</title>
        <authorList>
            <person name="Kim W."/>
            <person name="Song I."/>
            <person name="Jeong J.-H."/>
            <person name="Kim D."/>
            <person name="Kim S."/>
            <person name="Ryu S."/>
            <person name="Song J.Y."/>
            <person name="Lee S.K."/>
        </authorList>
    </citation>
    <scope>NUCLEOTIDE SEQUENCE [LARGE SCALE GENOMIC DNA]</scope>
    <source>
        <tissue evidence="2">Muscle</tissue>
    </source>
</reference>
<evidence type="ECO:0000256" key="1">
    <source>
        <dbReference type="SAM" id="MobiDB-lite"/>
    </source>
</evidence>
<feature type="region of interest" description="Disordered" evidence="1">
    <location>
        <begin position="1"/>
        <end position="65"/>
    </location>
</feature>
<dbReference type="AlphaFoldDB" id="A0A4Z2IL23"/>
<evidence type="ECO:0000313" key="2">
    <source>
        <dbReference type="EMBL" id="TNN78491.1"/>
    </source>
</evidence>
<gene>
    <name evidence="2" type="ORF">EYF80_011274</name>
</gene>
<name>A0A4Z2IL23_9TELE</name>
<keyword evidence="3" id="KW-1185">Reference proteome</keyword>
<feature type="compositionally biased region" description="Basic residues" evidence="1">
    <location>
        <begin position="39"/>
        <end position="59"/>
    </location>
</feature>
<organism evidence="2 3">
    <name type="scientific">Liparis tanakae</name>
    <name type="common">Tanaka's snailfish</name>
    <dbReference type="NCBI Taxonomy" id="230148"/>
    <lineage>
        <taxon>Eukaryota</taxon>
        <taxon>Metazoa</taxon>
        <taxon>Chordata</taxon>
        <taxon>Craniata</taxon>
        <taxon>Vertebrata</taxon>
        <taxon>Euteleostomi</taxon>
        <taxon>Actinopterygii</taxon>
        <taxon>Neopterygii</taxon>
        <taxon>Teleostei</taxon>
        <taxon>Neoteleostei</taxon>
        <taxon>Acanthomorphata</taxon>
        <taxon>Eupercaria</taxon>
        <taxon>Perciformes</taxon>
        <taxon>Cottioidei</taxon>
        <taxon>Cottales</taxon>
        <taxon>Liparidae</taxon>
        <taxon>Liparis</taxon>
    </lineage>
</organism>
<protein>
    <submittedName>
        <fullName evidence="2">Uncharacterized protein</fullName>
    </submittedName>
</protein>
<proteinExistence type="predicted"/>
<comment type="caution">
    <text evidence="2">The sequence shown here is derived from an EMBL/GenBank/DDBJ whole genome shotgun (WGS) entry which is preliminary data.</text>
</comment>
<accession>A0A4Z2IL23</accession>
<dbReference type="Proteomes" id="UP000314294">
    <property type="component" value="Unassembled WGS sequence"/>
</dbReference>
<evidence type="ECO:0000313" key="3">
    <source>
        <dbReference type="Proteomes" id="UP000314294"/>
    </source>
</evidence>
<feature type="compositionally biased region" description="Basic and acidic residues" evidence="1">
    <location>
        <begin position="1"/>
        <end position="21"/>
    </location>
</feature>